<dbReference type="InterPro" id="IPR009100">
    <property type="entry name" value="AcylCoA_DH/oxidase_NM_dom_sf"/>
</dbReference>
<dbReference type="InterPro" id="IPR013786">
    <property type="entry name" value="AcylCoA_DH/ox_N"/>
</dbReference>
<evidence type="ECO:0000256" key="1">
    <source>
        <dbReference type="ARBA" id="ARBA00023002"/>
    </source>
</evidence>
<organism evidence="3 4">
    <name type="scientific">Roseomonas acroporae</name>
    <dbReference type="NCBI Taxonomy" id="2937791"/>
    <lineage>
        <taxon>Bacteria</taxon>
        <taxon>Pseudomonadati</taxon>
        <taxon>Pseudomonadota</taxon>
        <taxon>Alphaproteobacteria</taxon>
        <taxon>Acetobacterales</taxon>
        <taxon>Roseomonadaceae</taxon>
        <taxon>Roseomonas</taxon>
    </lineage>
</organism>
<evidence type="ECO:0000313" key="3">
    <source>
        <dbReference type="EMBL" id="MCK8783372.1"/>
    </source>
</evidence>
<keyword evidence="4" id="KW-1185">Reference proteome</keyword>
<dbReference type="Gene3D" id="1.20.140.10">
    <property type="entry name" value="Butyryl-CoA Dehydrogenase, subunit A, domain 3"/>
    <property type="match status" value="1"/>
</dbReference>
<dbReference type="Pfam" id="PF02771">
    <property type="entry name" value="Acyl-CoA_dh_N"/>
    <property type="match status" value="1"/>
</dbReference>
<dbReference type="GO" id="GO:0033539">
    <property type="term" value="P:fatty acid beta-oxidation using acyl-CoA dehydrogenase"/>
    <property type="evidence" value="ECO:0007669"/>
    <property type="project" value="TreeGrafter"/>
</dbReference>
<dbReference type="InterPro" id="IPR036250">
    <property type="entry name" value="AcylCo_DH-like_C"/>
</dbReference>
<protein>
    <submittedName>
        <fullName evidence="3">Acyl-CoA/acyl-ACP dehydrogenase</fullName>
    </submittedName>
</protein>
<comment type="caution">
    <text evidence="3">The sequence shown here is derived from an EMBL/GenBank/DDBJ whole genome shotgun (WGS) entry which is preliminary data.</text>
</comment>
<name>A0A9X2BSQ3_9PROT</name>
<dbReference type="RefSeq" id="WP_248665497.1">
    <property type="nucleotide sequence ID" value="NZ_JALPRX010000009.1"/>
</dbReference>
<reference evidence="3" key="1">
    <citation type="submission" date="2022-04" db="EMBL/GenBank/DDBJ databases">
        <title>Roseomonas acroporae sp. nov., isolated from coral Acropora digitifera.</title>
        <authorList>
            <person name="Sun H."/>
        </authorList>
    </citation>
    <scope>NUCLEOTIDE SEQUENCE</scope>
    <source>
        <strain evidence="3">NAR14</strain>
    </source>
</reference>
<accession>A0A9X2BSQ3</accession>
<evidence type="ECO:0000259" key="2">
    <source>
        <dbReference type="Pfam" id="PF02771"/>
    </source>
</evidence>
<dbReference type="InterPro" id="IPR046373">
    <property type="entry name" value="Acyl-CoA_Oxase/DH_mid-dom_sf"/>
</dbReference>
<keyword evidence="1" id="KW-0560">Oxidoreductase</keyword>
<dbReference type="PANTHER" id="PTHR48083:SF37">
    <property type="entry name" value="DEHYDROGENASE, PUTATIVE-RELATED"/>
    <property type="match status" value="1"/>
</dbReference>
<dbReference type="InterPro" id="IPR037069">
    <property type="entry name" value="AcylCoA_DH/ox_N_sf"/>
</dbReference>
<dbReference type="Gene3D" id="1.10.540.10">
    <property type="entry name" value="Acyl-CoA dehydrogenase/oxidase, N-terminal domain"/>
    <property type="match status" value="1"/>
</dbReference>
<dbReference type="SUPFAM" id="SSF47203">
    <property type="entry name" value="Acyl-CoA dehydrogenase C-terminal domain-like"/>
    <property type="match status" value="1"/>
</dbReference>
<sequence>MNATFPPGLHLRAALASSAPAAGGPLDPAFAPLVDAPLVDAPLADAPGDAVRRLLPALSAGAEALDRDGAFPAAELALLGAAGLLAAPLPATAGGAGLGTDPGTAVELAEVLRLVGRANLSLGRLYEGHVNTLRLVHRHGDAAQRRAAAADARAGLLFAVWNTDDAGGLHLEPLPDGRFRLRGRKILCSGAGFAERGLVTARLPGAPERQMLLLPLTPGERADLAAWTPTGMRASATGAMDFTGLEIGPECLIGGAGDYVREPDFSAGAWRFAAVHLGGIEALVEALRAHLRRTGRGEDPHQLARLGLATIAAGTARLWVEQAARLAEGLPAGTTPERAVAGVQLARLAVERAALDALELAQRSIGLGAFMRPNPAERIARDLATYLRQPMPDHVLAQAARHALAAPEAMGDLW</sequence>
<dbReference type="SUPFAM" id="SSF56645">
    <property type="entry name" value="Acyl-CoA dehydrogenase NM domain-like"/>
    <property type="match status" value="1"/>
</dbReference>
<dbReference type="PANTHER" id="PTHR48083">
    <property type="entry name" value="MEDIUM-CHAIN SPECIFIC ACYL-COA DEHYDROGENASE, MITOCHONDRIAL-RELATED"/>
    <property type="match status" value="1"/>
</dbReference>
<dbReference type="GO" id="GO:0003995">
    <property type="term" value="F:acyl-CoA dehydrogenase activity"/>
    <property type="evidence" value="ECO:0007669"/>
    <property type="project" value="TreeGrafter"/>
</dbReference>
<dbReference type="EMBL" id="JALPRX010000009">
    <property type="protein sequence ID" value="MCK8783372.1"/>
    <property type="molecule type" value="Genomic_DNA"/>
</dbReference>
<dbReference type="Gene3D" id="2.40.110.10">
    <property type="entry name" value="Butyryl-CoA Dehydrogenase, subunit A, domain 2"/>
    <property type="match status" value="1"/>
</dbReference>
<proteinExistence type="predicted"/>
<dbReference type="InterPro" id="IPR050741">
    <property type="entry name" value="Acyl-CoA_dehydrogenase"/>
</dbReference>
<gene>
    <name evidence="3" type="ORF">M0638_03110</name>
</gene>
<evidence type="ECO:0000313" key="4">
    <source>
        <dbReference type="Proteomes" id="UP001139516"/>
    </source>
</evidence>
<dbReference type="Proteomes" id="UP001139516">
    <property type="component" value="Unassembled WGS sequence"/>
</dbReference>
<feature type="domain" description="Acyl-CoA dehydrogenase/oxidase N-terminal" evidence="2">
    <location>
        <begin position="60"/>
        <end position="147"/>
    </location>
</feature>
<dbReference type="AlphaFoldDB" id="A0A9X2BSQ3"/>
<dbReference type="GO" id="GO:0005737">
    <property type="term" value="C:cytoplasm"/>
    <property type="evidence" value="ECO:0007669"/>
    <property type="project" value="TreeGrafter"/>
</dbReference>
<dbReference type="GO" id="GO:0050660">
    <property type="term" value="F:flavin adenine dinucleotide binding"/>
    <property type="evidence" value="ECO:0007669"/>
    <property type="project" value="InterPro"/>
</dbReference>